<dbReference type="Proteomes" id="UP001569904">
    <property type="component" value="Unassembled WGS sequence"/>
</dbReference>
<dbReference type="RefSeq" id="WP_371939271.1">
    <property type="nucleotide sequence ID" value="NZ_JAXCEH010000002.1"/>
</dbReference>
<dbReference type="EMBL" id="JAXCEH010000002">
    <property type="protein sequence ID" value="MFA1552962.1"/>
    <property type="molecule type" value="Genomic_DNA"/>
</dbReference>
<name>A0ABV4QQS4_9ACTN</name>
<protein>
    <submittedName>
        <fullName evidence="2">DUF397 domain-containing protein</fullName>
    </submittedName>
</protein>
<dbReference type="InterPro" id="IPR007278">
    <property type="entry name" value="DUF397"/>
</dbReference>
<keyword evidence="3" id="KW-1185">Reference proteome</keyword>
<dbReference type="Pfam" id="PF04149">
    <property type="entry name" value="DUF397"/>
    <property type="match status" value="1"/>
</dbReference>
<accession>A0ABV4QQS4</accession>
<gene>
    <name evidence="2" type="ORF">SM436_04560</name>
</gene>
<feature type="domain" description="DUF397" evidence="1">
    <location>
        <begin position="6"/>
        <end position="59"/>
    </location>
</feature>
<evidence type="ECO:0000259" key="1">
    <source>
        <dbReference type="Pfam" id="PF04149"/>
    </source>
</evidence>
<organism evidence="2 3">
    <name type="scientific">Actinomadura chokoriensis</name>
    <dbReference type="NCBI Taxonomy" id="454156"/>
    <lineage>
        <taxon>Bacteria</taxon>
        <taxon>Bacillati</taxon>
        <taxon>Actinomycetota</taxon>
        <taxon>Actinomycetes</taxon>
        <taxon>Streptosporangiales</taxon>
        <taxon>Thermomonosporaceae</taxon>
        <taxon>Actinomadura</taxon>
    </lineage>
</organism>
<reference evidence="2 3" key="1">
    <citation type="submission" date="2023-11" db="EMBL/GenBank/DDBJ databases">
        <title>Actinomadura monticuli sp. nov., isolated from volcanic ash.</title>
        <authorList>
            <person name="Lee S.D."/>
            <person name="Yang H."/>
            <person name="Kim I.S."/>
        </authorList>
    </citation>
    <scope>NUCLEOTIDE SEQUENCE [LARGE SCALE GENOMIC DNA]</scope>
    <source>
        <strain evidence="2 3">DSM 45346</strain>
    </source>
</reference>
<comment type="caution">
    <text evidence="2">The sequence shown here is derived from an EMBL/GenBank/DDBJ whole genome shotgun (WGS) entry which is preliminary data.</text>
</comment>
<sequence length="60" mass="6301">MNVSKAVWRKSSRSSGNGGACVEVAGLSDAIGIRDSKDPYGPRLIVGRSEFAALLATLKH</sequence>
<proteinExistence type="predicted"/>
<evidence type="ECO:0000313" key="2">
    <source>
        <dbReference type="EMBL" id="MFA1552962.1"/>
    </source>
</evidence>
<evidence type="ECO:0000313" key="3">
    <source>
        <dbReference type="Proteomes" id="UP001569904"/>
    </source>
</evidence>